<comment type="subcellular location">
    <subcellularLocation>
        <location evidence="1">Cell membrane</location>
        <topology evidence="1">Multi-pass membrane protein</topology>
    </subcellularLocation>
</comment>
<feature type="transmembrane region" description="Helical" evidence="6">
    <location>
        <begin position="51"/>
        <end position="72"/>
    </location>
</feature>
<dbReference type="EMBL" id="CP104003">
    <property type="protein sequence ID" value="UWM52745.1"/>
    <property type="molecule type" value="Genomic_DNA"/>
</dbReference>
<dbReference type="GO" id="GO:0005886">
    <property type="term" value="C:plasma membrane"/>
    <property type="evidence" value="ECO:0007669"/>
    <property type="project" value="UniProtKB-SubCell"/>
</dbReference>
<evidence type="ECO:0000256" key="4">
    <source>
        <dbReference type="ARBA" id="ARBA00022989"/>
    </source>
</evidence>
<dbReference type="Proteomes" id="UP001057580">
    <property type="component" value="Chromosome"/>
</dbReference>
<evidence type="ECO:0000256" key="3">
    <source>
        <dbReference type="ARBA" id="ARBA00022692"/>
    </source>
</evidence>
<evidence type="ECO:0000256" key="2">
    <source>
        <dbReference type="ARBA" id="ARBA00022475"/>
    </source>
</evidence>
<feature type="transmembrane region" description="Helical" evidence="6">
    <location>
        <begin position="391"/>
        <end position="417"/>
    </location>
</feature>
<keyword evidence="2" id="KW-1003">Cell membrane</keyword>
<evidence type="ECO:0000313" key="7">
    <source>
        <dbReference type="EMBL" id="UWM52745.1"/>
    </source>
</evidence>
<dbReference type="RefSeq" id="WP_260591740.1">
    <property type="nucleotide sequence ID" value="NZ_CP104003.1"/>
</dbReference>
<feature type="transmembrane region" description="Helical" evidence="6">
    <location>
        <begin position="438"/>
        <end position="456"/>
    </location>
</feature>
<dbReference type="InterPro" id="IPR002797">
    <property type="entry name" value="Polysacc_synth"/>
</dbReference>
<keyword evidence="5 6" id="KW-0472">Membrane</keyword>
<sequence>MPDSLSDEETQSSLNVITHGASLFFIGRILAKGFRFVLNLILTRGLGASLYGIYAYATTLTSLAVVLARLGAGKSLLRFLPAYADDSPYRNYLVGLAYLTALLGSVLIGAALYLAAPAISGATLNNPLLVDVLRILSLALPFSTLIKLTNEIFRGLKKLEYQVLLADILHPLTQIGVVMIALLLGYSLLGVVASLALGSILVCLVAVTLLYARTSLRPHVSGGQRNEGAKEFFSYSIPLTLKDVGSVMYSRVDILMVGFFLAESTVGIYQVAFLLSGLLALPLNAFNQLFPPVASQLYTNGEIRELQSVYETVTRWTLTLAIPLALVAAVYSSELLLIFGPEFSGGAVVLTLFAVGQITNCAVGPSGYFLMMTDHQQLTMINQWLLGGLNIVLNYILITELGVIGAALATASVLSFINIIRVIEVWYTEGLTPYSKAYWKPTTAGILTAVFMSGLHQLFDGYVLLIIGAPVGGLLFFCIVFVLGLEKDDREFFNRIISE</sequence>
<feature type="transmembrane region" description="Helical" evidence="6">
    <location>
        <begin position="254"/>
        <end position="281"/>
    </location>
</feature>
<evidence type="ECO:0000256" key="5">
    <source>
        <dbReference type="ARBA" id="ARBA00023136"/>
    </source>
</evidence>
<feature type="transmembrane region" description="Helical" evidence="6">
    <location>
        <begin position="12"/>
        <end position="31"/>
    </location>
</feature>
<name>A0A9E7QZ69_9EURY</name>
<keyword evidence="3 6" id="KW-0812">Transmembrane</keyword>
<dbReference type="AlphaFoldDB" id="A0A9E7QZ69"/>
<proteinExistence type="predicted"/>
<protein>
    <submittedName>
        <fullName evidence="7">Flippase</fullName>
    </submittedName>
</protein>
<gene>
    <name evidence="7" type="ORF">N0B31_11340</name>
</gene>
<dbReference type="PANTHER" id="PTHR30250">
    <property type="entry name" value="PST FAMILY PREDICTED COLANIC ACID TRANSPORTER"/>
    <property type="match status" value="1"/>
</dbReference>
<feature type="transmembrane region" description="Helical" evidence="6">
    <location>
        <begin position="161"/>
        <end position="186"/>
    </location>
</feature>
<dbReference type="PANTHER" id="PTHR30250:SF27">
    <property type="entry name" value="POLYSACCHARIDE BIOSYNTHESIS PROTEIN"/>
    <property type="match status" value="1"/>
</dbReference>
<dbReference type="CDD" id="cd13128">
    <property type="entry name" value="MATE_Wzx_like"/>
    <property type="match status" value="1"/>
</dbReference>
<reference evidence="7" key="1">
    <citation type="submission" date="2022-09" db="EMBL/GenBank/DDBJ databases">
        <title>Diverse halophilic archaea isolated from saline environments.</title>
        <authorList>
            <person name="Cui H.-L."/>
        </authorList>
    </citation>
    <scope>NUCLEOTIDE SEQUENCE</scope>
    <source>
        <strain evidence="7">ZS-35-S2</strain>
    </source>
</reference>
<keyword evidence="4 6" id="KW-1133">Transmembrane helix</keyword>
<evidence type="ECO:0000256" key="1">
    <source>
        <dbReference type="ARBA" id="ARBA00004651"/>
    </source>
</evidence>
<evidence type="ECO:0000313" key="8">
    <source>
        <dbReference type="Proteomes" id="UP001057580"/>
    </source>
</evidence>
<feature type="transmembrane region" description="Helical" evidence="6">
    <location>
        <begin position="192"/>
        <end position="212"/>
    </location>
</feature>
<accession>A0A9E7QZ69</accession>
<feature type="transmembrane region" description="Helical" evidence="6">
    <location>
        <begin position="347"/>
        <end position="371"/>
    </location>
</feature>
<dbReference type="Pfam" id="PF01943">
    <property type="entry name" value="Polysacc_synt"/>
    <property type="match status" value="1"/>
</dbReference>
<organism evidence="7 8">
    <name type="scientific">Salinirubellus salinus</name>
    <dbReference type="NCBI Taxonomy" id="1364945"/>
    <lineage>
        <taxon>Archaea</taxon>
        <taxon>Methanobacteriati</taxon>
        <taxon>Methanobacteriota</taxon>
        <taxon>Stenosarchaea group</taxon>
        <taxon>Halobacteria</taxon>
        <taxon>Halobacteriales</taxon>
        <taxon>Natronomonadaceae</taxon>
        <taxon>Salinirubellus</taxon>
    </lineage>
</organism>
<dbReference type="InterPro" id="IPR050833">
    <property type="entry name" value="Poly_Biosynth_Transport"/>
</dbReference>
<feature type="transmembrane region" description="Helical" evidence="6">
    <location>
        <begin position="316"/>
        <end position="340"/>
    </location>
</feature>
<keyword evidence="8" id="KW-1185">Reference proteome</keyword>
<dbReference type="GeneID" id="74943024"/>
<feature type="transmembrane region" description="Helical" evidence="6">
    <location>
        <begin position="462"/>
        <end position="485"/>
    </location>
</feature>
<dbReference type="KEGG" id="ssai:N0B31_11340"/>
<evidence type="ECO:0000256" key="6">
    <source>
        <dbReference type="SAM" id="Phobius"/>
    </source>
</evidence>
<feature type="transmembrane region" description="Helical" evidence="6">
    <location>
        <begin position="92"/>
        <end position="116"/>
    </location>
</feature>